<dbReference type="Pfam" id="PF00668">
    <property type="entry name" value="Condensation"/>
    <property type="match status" value="1"/>
</dbReference>
<dbReference type="InterPro" id="IPR001242">
    <property type="entry name" value="Condensation_dom"/>
</dbReference>
<feature type="domain" description="Condensation" evidence="1">
    <location>
        <begin position="69"/>
        <end position="378"/>
    </location>
</feature>
<organism evidence="2 3">
    <name type="scientific">Gordonia humi</name>
    <dbReference type="NCBI Taxonomy" id="686429"/>
    <lineage>
        <taxon>Bacteria</taxon>
        <taxon>Bacillati</taxon>
        <taxon>Actinomycetota</taxon>
        <taxon>Actinomycetes</taxon>
        <taxon>Mycobacteriales</taxon>
        <taxon>Gordoniaceae</taxon>
        <taxon>Gordonia</taxon>
    </lineage>
</organism>
<dbReference type="Gene3D" id="3.30.559.30">
    <property type="entry name" value="Nonribosomal peptide synthetase, condensation domain"/>
    <property type="match status" value="1"/>
</dbReference>
<dbReference type="Proteomes" id="UP000551501">
    <property type="component" value="Unassembled WGS sequence"/>
</dbReference>
<proteinExistence type="predicted"/>
<name>A0A840F179_9ACTN</name>
<dbReference type="Gene3D" id="3.30.559.10">
    <property type="entry name" value="Chloramphenicol acetyltransferase-like domain"/>
    <property type="match status" value="1"/>
</dbReference>
<protein>
    <recommendedName>
        <fullName evidence="1">Condensation domain-containing protein</fullName>
    </recommendedName>
</protein>
<comment type="caution">
    <text evidence="2">The sequence shown here is derived from an EMBL/GenBank/DDBJ whole genome shotgun (WGS) entry which is preliminary data.</text>
</comment>
<reference evidence="2 3" key="1">
    <citation type="submission" date="2020-08" db="EMBL/GenBank/DDBJ databases">
        <title>Sequencing the genomes of 1000 actinobacteria strains.</title>
        <authorList>
            <person name="Klenk H.-P."/>
        </authorList>
    </citation>
    <scope>NUCLEOTIDE SEQUENCE [LARGE SCALE GENOMIC DNA]</scope>
    <source>
        <strain evidence="2 3">DSM 45298</strain>
    </source>
</reference>
<keyword evidence="3" id="KW-1185">Reference proteome</keyword>
<dbReference type="RefSeq" id="WP_183370748.1">
    <property type="nucleotide sequence ID" value="NZ_BAABHL010000122.1"/>
</dbReference>
<dbReference type="SUPFAM" id="SSF52777">
    <property type="entry name" value="CoA-dependent acyltransferases"/>
    <property type="match status" value="2"/>
</dbReference>
<gene>
    <name evidence="2" type="ORF">BKA16_002278</name>
</gene>
<sequence length="462" mass="50943">MDFLQILDAPVAPGGLVEWIPAVEGGLGSWRRDDRLTSHNHEQHLRSAFEYRARTQREGGRESWLGLAIDFDEPMSVPAVRAAMLTWIDRHEVLRTHVVLKRDRTERYSTAPHTVHLKMTRIGWYTETPLLLEQVAGSFDRATAPLHWPAYRFATVARSDSFTILFAADHSLVDGYSLVTAQYELTELYRAAREQRPHTLEPTGSYIEFSDAERGRADAADAAHPAVATWRDFLSSHGGVPQFAPLNPVDESDDPFDIEHPAQSSRTVKVLDEGQTRRFEAVCAQAGGNLVAGLIAVMALAYHRAVPDAEFACVMPRHTRTDPTWLHALGWFVGLSPVAVPVDDDTTVATAIARASASLRAGRHGASLPFLRVAELLGPSRAPGLVVSFMDARGTPTAAEADAGWARVLRSHSYSGREVYIWLNRTTSGLRMHSRFPAEQPDAVLPFLDDFASLLAGTADAR</sequence>
<accession>A0A840F179</accession>
<dbReference type="AlphaFoldDB" id="A0A840F179"/>
<evidence type="ECO:0000313" key="2">
    <source>
        <dbReference type="EMBL" id="MBB4135726.1"/>
    </source>
</evidence>
<evidence type="ECO:0000259" key="1">
    <source>
        <dbReference type="Pfam" id="PF00668"/>
    </source>
</evidence>
<evidence type="ECO:0000313" key="3">
    <source>
        <dbReference type="Proteomes" id="UP000551501"/>
    </source>
</evidence>
<dbReference type="GO" id="GO:0008610">
    <property type="term" value="P:lipid biosynthetic process"/>
    <property type="evidence" value="ECO:0007669"/>
    <property type="project" value="UniProtKB-ARBA"/>
</dbReference>
<dbReference type="GO" id="GO:0003824">
    <property type="term" value="F:catalytic activity"/>
    <property type="evidence" value="ECO:0007669"/>
    <property type="project" value="InterPro"/>
</dbReference>
<dbReference type="InterPro" id="IPR023213">
    <property type="entry name" value="CAT-like_dom_sf"/>
</dbReference>
<dbReference type="EMBL" id="JACIFP010000001">
    <property type="protein sequence ID" value="MBB4135726.1"/>
    <property type="molecule type" value="Genomic_DNA"/>
</dbReference>